<evidence type="ECO:0000256" key="4">
    <source>
        <dbReference type="ARBA" id="ARBA00022835"/>
    </source>
</evidence>
<evidence type="ECO:0000256" key="6">
    <source>
        <dbReference type="ARBA" id="ARBA00030615"/>
    </source>
</evidence>
<dbReference type="Pfam" id="PF15985">
    <property type="entry name" value="KH_6"/>
    <property type="match status" value="1"/>
</dbReference>
<dbReference type="PANTHER" id="PTHR21321:SF1">
    <property type="entry name" value="EXOSOME COMPLEX COMPONENT RRP40"/>
    <property type="match status" value="1"/>
</dbReference>
<dbReference type="GO" id="GO:0034475">
    <property type="term" value="P:U4 snRNA 3'-end processing"/>
    <property type="evidence" value="ECO:0007669"/>
    <property type="project" value="TreeGrafter"/>
</dbReference>
<dbReference type="Proteomes" id="UP000036681">
    <property type="component" value="Unplaced"/>
</dbReference>
<dbReference type="AlphaFoldDB" id="A0A0M3IFZ6"/>
<evidence type="ECO:0000313" key="9">
    <source>
        <dbReference type="WBParaSite" id="ALUE_0001717701-mRNA-1"/>
    </source>
</evidence>
<dbReference type="WBParaSite" id="ALUE_0001717701-mRNA-1">
    <property type="protein sequence ID" value="ALUE_0001717701-mRNA-1"/>
    <property type="gene ID" value="ALUE_0001717701"/>
</dbReference>
<evidence type="ECO:0000259" key="7">
    <source>
        <dbReference type="Pfam" id="PF15985"/>
    </source>
</evidence>
<dbReference type="GO" id="GO:0005730">
    <property type="term" value="C:nucleolus"/>
    <property type="evidence" value="ECO:0007669"/>
    <property type="project" value="UniProtKB-SubCell"/>
</dbReference>
<dbReference type="GO" id="GO:0000176">
    <property type="term" value="C:nuclear exosome (RNase complex)"/>
    <property type="evidence" value="ECO:0007669"/>
    <property type="project" value="TreeGrafter"/>
</dbReference>
<comment type="subcellular location">
    <subcellularLocation>
        <location evidence="1">Nucleus</location>
        <location evidence="1">Nucleolus</location>
    </subcellularLocation>
</comment>
<name>A0A0M3IFZ6_ASCLU</name>
<keyword evidence="8" id="KW-1185">Reference proteome</keyword>
<dbReference type="InterPro" id="IPR004088">
    <property type="entry name" value="KH_dom_type_1"/>
</dbReference>
<evidence type="ECO:0000256" key="3">
    <source>
        <dbReference type="ARBA" id="ARBA00022552"/>
    </source>
</evidence>
<protein>
    <recommendedName>
        <fullName evidence="6">Ribosomal RNA-processing protein 40</fullName>
    </recommendedName>
</protein>
<dbReference type="GO" id="GO:0071051">
    <property type="term" value="P:poly(A)-dependent snoRNA 3'-end processing"/>
    <property type="evidence" value="ECO:0007669"/>
    <property type="project" value="TreeGrafter"/>
</dbReference>
<dbReference type="GO" id="GO:0071035">
    <property type="term" value="P:nuclear polyadenylation-dependent rRNA catabolic process"/>
    <property type="evidence" value="ECO:0007669"/>
    <property type="project" value="TreeGrafter"/>
</dbReference>
<keyword evidence="3" id="KW-0698">rRNA processing</keyword>
<dbReference type="InterPro" id="IPR012340">
    <property type="entry name" value="NA-bd_OB-fold"/>
</dbReference>
<dbReference type="Pfam" id="PF21262">
    <property type="entry name" value="RRP40_S1"/>
    <property type="match status" value="1"/>
</dbReference>
<sequence>MTNICLPGDLIEIDSKQDQEKKVIGRGLQCDSGDLTKIRVVQPGLLKSCGSKRWVAVYSNRYIPQEGDKVLGVVKASRGDLIKVDIGASDIASISFLGFEGATKRNRPVLKTGDLIYAAVILAMRHLEATLTCVDNEGRAQGLGLLPSGGFLFKTSLNLARRLLSPSSRLLSLIGKEIKFEITCGMNGRIWIKASKANEVAAIYRMIVGSQSIPESDIPTFIDEHMRILKGM</sequence>
<dbReference type="SUPFAM" id="SSF54791">
    <property type="entry name" value="Eukaryotic type KH-domain (KH-domain type I)"/>
    <property type="match status" value="1"/>
</dbReference>
<dbReference type="GO" id="GO:0071038">
    <property type="term" value="P:TRAMP-dependent tRNA surveillance pathway"/>
    <property type="evidence" value="ECO:0007669"/>
    <property type="project" value="TreeGrafter"/>
</dbReference>
<keyword evidence="5" id="KW-0694">RNA-binding</keyword>
<dbReference type="PANTHER" id="PTHR21321">
    <property type="entry name" value="PNAS-3 RELATED"/>
    <property type="match status" value="1"/>
</dbReference>
<dbReference type="InterPro" id="IPR037319">
    <property type="entry name" value="Rrp40_S1"/>
</dbReference>
<dbReference type="GO" id="GO:0000467">
    <property type="term" value="P:exonucleolytic trimming to generate mature 3'-end of 5.8S rRNA from tricistronic rRNA transcript (SSU-rRNA, 5.8S rRNA, LSU-rRNA)"/>
    <property type="evidence" value="ECO:0007669"/>
    <property type="project" value="TreeGrafter"/>
</dbReference>
<dbReference type="CDD" id="cd05790">
    <property type="entry name" value="S1_Rrp40"/>
    <property type="match status" value="1"/>
</dbReference>
<dbReference type="GO" id="GO:0071034">
    <property type="term" value="P:CUT catabolic process"/>
    <property type="evidence" value="ECO:0007669"/>
    <property type="project" value="TreeGrafter"/>
</dbReference>
<proteinExistence type="inferred from homology"/>
<dbReference type="FunFam" id="2.40.50.140:FF:000112">
    <property type="entry name" value="Exosome complex component RRP40"/>
    <property type="match status" value="1"/>
</dbReference>
<dbReference type="InterPro" id="IPR036612">
    <property type="entry name" value="KH_dom_type_1_sf"/>
</dbReference>
<evidence type="ECO:0000313" key="8">
    <source>
        <dbReference type="Proteomes" id="UP000036681"/>
    </source>
</evidence>
<dbReference type="GO" id="GO:0000177">
    <property type="term" value="C:cytoplasmic exosome (RNase complex)"/>
    <property type="evidence" value="ECO:0007669"/>
    <property type="project" value="TreeGrafter"/>
</dbReference>
<evidence type="ECO:0000256" key="2">
    <source>
        <dbReference type="ARBA" id="ARBA00007841"/>
    </source>
</evidence>
<accession>A0A0M3IFZ6</accession>
<keyword evidence="4" id="KW-0271">Exosome</keyword>
<evidence type="ECO:0000256" key="5">
    <source>
        <dbReference type="ARBA" id="ARBA00022884"/>
    </source>
</evidence>
<dbReference type="InterPro" id="IPR026699">
    <property type="entry name" value="Exosome_RNA_bind1/RRP40/RRP4"/>
</dbReference>
<evidence type="ECO:0000256" key="1">
    <source>
        <dbReference type="ARBA" id="ARBA00004604"/>
    </source>
</evidence>
<dbReference type="SUPFAM" id="SSF50249">
    <property type="entry name" value="Nucleic acid-binding proteins"/>
    <property type="match status" value="1"/>
</dbReference>
<comment type="similarity">
    <text evidence="2">Belongs to the RRP40 family.</text>
</comment>
<dbReference type="Gene3D" id="3.30.1370.10">
    <property type="entry name" value="K Homology domain, type 1"/>
    <property type="match status" value="1"/>
</dbReference>
<feature type="domain" description="K Homology" evidence="7">
    <location>
        <begin position="150"/>
        <end position="196"/>
    </location>
</feature>
<reference evidence="9" key="1">
    <citation type="submission" date="2017-02" db="UniProtKB">
        <authorList>
            <consortium name="WormBaseParasite"/>
        </authorList>
    </citation>
    <scope>IDENTIFICATION</scope>
</reference>
<dbReference type="GO" id="GO:0003723">
    <property type="term" value="F:RNA binding"/>
    <property type="evidence" value="ECO:0007669"/>
    <property type="project" value="UniProtKB-KW"/>
</dbReference>
<organism evidence="8 9">
    <name type="scientific">Ascaris lumbricoides</name>
    <name type="common">Giant roundworm</name>
    <dbReference type="NCBI Taxonomy" id="6252"/>
    <lineage>
        <taxon>Eukaryota</taxon>
        <taxon>Metazoa</taxon>
        <taxon>Ecdysozoa</taxon>
        <taxon>Nematoda</taxon>
        <taxon>Chromadorea</taxon>
        <taxon>Rhabditida</taxon>
        <taxon>Spirurina</taxon>
        <taxon>Ascaridomorpha</taxon>
        <taxon>Ascaridoidea</taxon>
        <taxon>Ascarididae</taxon>
        <taxon>Ascaris</taxon>
    </lineage>
</organism>
<dbReference type="Gene3D" id="2.40.50.140">
    <property type="entry name" value="Nucleic acid-binding proteins"/>
    <property type="match status" value="1"/>
</dbReference>